<accession>A0A1M5PXZ9</accession>
<reference evidence="2 3" key="1">
    <citation type="submission" date="2016-11" db="EMBL/GenBank/DDBJ databases">
        <authorList>
            <person name="Jaros S."/>
            <person name="Januszkiewicz K."/>
            <person name="Wedrychowicz H."/>
        </authorList>
    </citation>
    <scope>NUCLEOTIDE SEQUENCE [LARGE SCALE GENOMIC DNA]</scope>
    <source>
        <strain evidence="2 3">GAS242</strain>
    </source>
</reference>
<evidence type="ECO:0000313" key="3">
    <source>
        <dbReference type="Proteomes" id="UP000190675"/>
    </source>
</evidence>
<keyword evidence="1" id="KW-1133">Transmembrane helix</keyword>
<evidence type="ECO:0000256" key="1">
    <source>
        <dbReference type="SAM" id="Phobius"/>
    </source>
</evidence>
<organism evidence="2 3">
    <name type="scientific">Bradyrhizobium erythrophlei</name>
    <dbReference type="NCBI Taxonomy" id="1437360"/>
    <lineage>
        <taxon>Bacteria</taxon>
        <taxon>Pseudomonadati</taxon>
        <taxon>Pseudomonadota</taxon>
        <taxon>Alphaproteobacteria</taxon>
        <taxon>Hyphomicrobiales</taxon>
        <taxon>Nitrobacteraceae</taxon>
        <taxon>Bradyrhizobium</taxon>
    </lineage>
</organism>
<feature type="transmembrane region" description="Helical" evidence="1">
    <location>
        <begin position="6"/>
        <end position="23"/>
    </location>
</feature>
<dbReference type="Proteomes" id="UP000190675">
    <property type="component" value="Chromosome I"/>
</dbReference>
<dbReference type="AlphaFoldDB" id="A0A1M5PXZ9"/>
<name>A0A1M5PXZ9_9BRAD</name>
<keyword evidence="1" id="KW-0812">Transmembrane</keyword>
<sequence>MVWIYWDTFWSLFFSAIWFMTIISHPDAQITDT</sequence>
<gene>
    <name evidence="2" type="ORF">SAMN05444169_5532</name>
</gene>
<dbReference type="EMBL" id="LT670818">
    <property type="protein sequence ID" value="SHH06339.1"/>
    <property type="molecule type" value="Genomic_DNA"/>
</dbReference>
<keyword evidence="1" id="KW-0472">Membrane</keyword>
<evidence type="ECO:0000313" key="2">
    <source>
        <dbReference type="EMBL" id="SHH06339.1"/>
    </source>
</evidence>
<proteinExistence type="predicted"/>
<protein>
    <submittedName>
        <fullName evidence="2">Uncharacterized protein</fullName>
    </submittedName>
</protein>